<evidence type="ECO:0000313" key="2">
    <source>
        <dbReference type="EMBL" id="GEU80182.1"/>
    </source>
</evidence>
<evidence type="ECO:0000256" key="1">
    <source>
        <dbReference type="SAM" id="MobiDB-lite"/>
    </source>
</evidence>
<feature type="compositionally biased region" description="Basic and acidic residues" evidence="1">
    <location>
        <begin position="150"/>
        <end position="175"/>
    </location>
</feature>
<proteinExistence type="predicted"/>
<reference evidence="2" key="1">
    <citation type="journal article" date="2019" name="Sci. Rep.">
        <title>Draft genome of Tanacetum cinerariifolium, the natural source of mosquito coil.</title>
        <authorList>
            <person name="Yamashiro T."/>
            <person name="Shiraishi A."/>
            <person name="Satake H."/>
            <person name="Nakayama K."/>
        </authorList>
    </citation>
    <scope>NUCLEOTIDE SEQUENCE</scope>
</reference>
<accession>A0A6L2N4W3</accession>
<feature type="region of interest" description="Disordered" evidence="1">
    <location>
        <begin position="138"/>
        <end position="196"/>
    </location>
</feature>
<sequence length="686" mass="78828">MLKENEAHKFSDGTLTRVLHKLNHMVKDFRLYQYNSGMEYRIWSKDDKRRSEEFIEVIERRLKIRRIFRSLESFVGGRLRDVDYMTLNRRKCYPHSDTKVHKKLEMVSSCFGRDKFITACSYLTNSFKEIMKAQADDQEMYEHVGPQDTRPQDGERSQDDDQRLDLANDLKKAQDHISSSNTSHKKKSTTSKYKISHERLRTEQKINQKIAELKLVFSGVTSLRGRLLDIRKRLGDGFGNSGGGHETRGGEDEFEGPVANCLSLTHNGYLVTFVVEEVLEKAVKEFFHLDDPHLRIHGDELVRLYVRNVKKMVFEGDDYKVKVVIWTNIIIVEFVGASLNLSLSGSRNGDVVFDEVMLRAKEITIGELAKLELNVRTFLLISFDVKTMIEFDYKSRTNRLIKSEKRLEAYSLKGWNIVICFKEGWIDESSFMKETLFKSMVRSWSIPSEDPYEEAAQQLFEQASHSPEYVPRDHVPVFVFEFEHPEDIVPAEEEALASLLPPGFLSPRTPPLLPIPLSTPSTSCRAGIPEADTPPWNRPLLATPIPGCEVEKSSTAAARLPGPTMAHGVDCSYVETRLRDSERRILAALELVNHRDRAAMRAEIEVLRSKRLDYEQEGIQTHKALAKFEAYCRALETRVSVLETHARRLEWQCQATDDFDVQHIMRTQDLEARARNDTLEDTGSSS</sequence>
<dbReference type="AlphaFoldDB" id="A0A6L2N4W3"/>
<dbReference type="EMBL" id="BKCJ010008027">
    <property type="protein sequence ID" value="GEU80182.1"/>
    <property type="molecule type" value="Genomic_DNA"/>
</dbReference>
<organism evidence="2">
    <name type="scientific">Tanacetum cinerariifolium</name>
    <name type="common">Dalmatian daisy</name>
    <name type="synonym">Chrysanthemum cinerariifolium</name>
    <dbReference type="NCBI Taxonomy" id="118510"/>
    <lineage>
        <taxon>Eukaryota</taxon>
        <taxon>Viridiplantae</taxon>
        <taxon>Streptophyta</taxon>
        <taxon>Embryophyta</taxon>
        <taxon>Tracheophyta</taxon>
        <taxon>Spermatophyta</taxon>
        <taxon>Magnoliopsida</taxon>
        <taxon>eudicotyledons</taxon>
        <taxon>Gunneridae</taxon>
        <taxon>Pentapetalae</taxon>
        <taxon>asterids</taxon>
        <taxon>campanulids</taxon>
        <taxon>Asterales</taxon>
        <taxon>Asteraceae</taxon>
        <taxon>Asteroideae</taxon>
        <taxon>Anthemideae</taxon>
        <taxon>Anthemidinae</taxon>
        <taxon>Tanacetum</taxon>
    </lineage>
</organism>
<comment type="caution">
    <text evidence="2">The sequence shown here is derived from an EMBL/GenBank/DDBJ whole genome shotgun (WGS) entry which is preliminary data.</text>
</comment>
<protein>
    <submittedName>
        <fullName evidence="2">Uncharacterized protein</fullName>
    </submittedName>
</protein>
<name>A0A6L2N4W3_TANCI</name>
<gene>
    <name evidence="2" type="ORF">Tci_052160</name>
</gene>